<feature type="transmembrane region" description="Helical" evidence="5">
    <location>
        <begin position="184"/>
        <end position="208"/>
    </location>
</feature>
<dbReference type="PANTHER" id="PTHR21576:SF158">
    <property type="entry name" value="RIBOSOMAL RNA-PROCESSING PROTEIN 12-LIKE CONSERVED DOMAIN-CONTAINING PROTEIN"/>
    <property type="match status" value="1"/>
</dbReference>
<keyword evidence="3 5" id="KW-1133">Transmembrane helix</keyword>
<accession>A0ABQ7GMS0</accession>
<evidence type="ECO:0000313" key="6">
    <source>
        <dbReference type="EMBL" id="KAF5835907.1"/>
    </source>
</evidence>
<feature type="transmembrane region" description="Helical" evidence="5">
    <location>
        <begin position="76"/>
        <end position="103"/>
    </location>
</feature>
<name>A0ABQ7GMS0_DUNSA</name>
<evidence type="ECO:0000256" key="1">
    <source>
        <dbReference type="ARBA" id="ARBA00004141"/>
    </source>
</evidence>
<dbReference type="PANTHER" id="PTHR21576">
    <property type="entry name" value="UNCHARACTERIZED NODULIN-LIKE PROTEIN"/>
    <property type="match status" value="1"/>
</dbReference>
<keyword evidence="4 5" id="KW-0472">Membrane</keyword>
<dbReference type="EMBL" id="MU069683">
    <property type="protein sequence ID" value="KAF5835907.1"/>
    <property type="molecule type" value="Genomic_DNA"/>
</dbReference>
<evidence type="ECO:0000256" key="2">
    <source>
        <dbReference type="ARBA" id="ARBA00022692"/>
    </source>
</evidence>
<protein>
    <submittedName>
        <fullName evidence="6">Uncharacterized protein</fullName>
    </submittedName>
</protein>
<comment type="subcellular location">
    <subcellularLocation>
        <location evidence="1">Membrane</location>
        <topology evidence="1">Multi-pass membrane protein</topology>
    </subcellularLocation>
</comment>
<dbReference type="Proteomes" id="UP000815325">
    <property type="component" value="Unassembled WGS sequence"/>
</dbReference>
<comment type="caution">
    <text evidence="6">The sequence shown here is derived from an EMBL/GenBank/DDBJ whole genome shotgun (WGS) entry which is preliminary data.</text>
</comment>
<keyword evidence="2 5" id="KW-0812">Transmembrane</keyword>
<evidence type="ECO:0000256" key="3">
    <source>
        <dbReference type="ARBA" id="ARBA00022989"/>
    </source>
</evidence>
<evidence type="ECO:0000256" key="5">
    <source>
        <dbReference type="SAM" id="Phobius"/>
    </source>
</evidence>
<reference evidence="6" key="1">
    <citation type="submission" date="2017-08" db="EMBL/GenBank/DDBJ databases">
        <authorList>
            <person name="Polle J.E."/>
            <person name="Barry K."/>
            <person name="Cushman J."/>
            <person name="Schmutz J."/>
            <person name="Tran D."/>
            <person name="Hathwaick L.T."/>
            <person name="Yim W.C."/>
            <person name="Jenkins J."/>
            <person name="Mckie-Krisberg Z.M."/>
            <person name="Prochnik S."/>
            <person name="Lindquist E."/>
            <person name="Dockter R.B."/>
            <person name="Adam C."/>
            <person name="Molina H."/>
            <person name="Bunkerborg J."/>
            <person name="Jin E."/>
            <person name="Buchheim M."/>
            <person name="Magnuson J."/>
        </authorList>
    </citation>
    <scope>NUCLEOTIDE SEQUENCE</scope>
    <source>
        <strain evidence="6">CCAP 19/18</strain>
    </source>
</reference>
<sequence length="306" mass="31485">MPSEPHALSAHEPSYPQETNALLNSMPSLPMNPMPSVFMDPMPPFAGKALCQLSFAILFLQFLSACASGLTYLNNLAALVTSIGGPVGGQVVFVSLFSIANACGRLLFGHVSEHYLHTMGVPRTAFLAIAAVLSLSGSAALAVGAPLSSLYAVSLLMGSGCTLELSLCCVAAHGYAMLQLASALAAFVFASWLASYFASTAAAAAAAAHAPLPPPLSLAVASKVVGVLPAHGRALAASAAPATGGDGLECMGYKCYTPTFQVLVLLHVVSLCGVVWLLQSTKAQYGVIVATRKQQQVLQQQQPPEG</sequence>
<feature type="transmembrane region" description="Helical" evidence="5">
    <location>
        <begin position="124"/>
        <end position="144"/>
    </location>
</feature>
<feature type="transmembrane region" description="Helical" evidence="5">
    <location>
        <begin position="49"/>
        <end position="70"/>
    </location>
</feature>
<evidence type="ECO:0000256" key="4">
    <source>
        <dbReference type="ARBA" id="ARBA00023136"/>
    </source>
</evidence>
<feature type="transmembrane region" description="Helical" evidence="5">
    <location>
        <begin position="150"/>
        <end position="172"/>
    </location>
</feature>
<evidence type="ECO:0000313" key="7">
    <source>
        <dbReference type="Proteomes" id="UP000815325"/>
    </source>
</evidence>
<feature type="transmembrane region" description="Helical" evidence="5">
    <location>
        <begin position="260"/>
        <end position="278"/>
    </location>
</feature>
<keyword evidence="7" id="KW-1185">Reference proteome</keyword>
<gene>
    <name evidence="6" type="ORF">DUNSADRAFT_6664</name>
</gene>
<organism evidence="6 7">
    <name type="scientific">Dunaliella salina</name>
    <name type="common">Green alga</name>
    <name type="synonym">Protococcus salinus</name>
    <dbReference type="NCBI Taxonomy" id="3046"/>
    <lineage>
        <taxon>Eukaryota</taxon>
        <taxon>Viridiplantae</taxon>
        <taxon>Chlorophyta</taxon>
        <taxon>core chlorophytes</taxon>
        <taxon>Chlorophyceae</taxon>
        <taxon>CS clade</taxon>
        <taxon>Chlamydomonadales</taxon>
        <taxon>Dunaliellaceae</taxon>
        <taxon>Dunaliella</taxon>
    </lineage>
</organism>
<proteinExistence type="predicted"/>